<name>A0A4R5QCA2_9PROT</name>
<dbReference type="AlphaFoldDB" id="A0A4R5QCA2"/>
<gene>
    <name evidence="6" type="ORF">E2C06_23275</name>
</gene>
<dbReference type="RefSeq" id="WP_133290991.1">
    <property type="nucleotide sequence ID" value="NZ_SMSJ01000042.1"/>
</dbReference>
<evidence type="ECO:0000313" key="7">
    <source>
        <dbReference type="Proteomes" id="UP000295096"/>
    </source>
</evidence>
<feature type="binding site" evidence="5">
    <location>
        <position position="47"/>
    </location>
    <ligand>
        <name>pyruvate</name>
        <dbReference type="ChEBI" id="CHEBI:15361"/>
    </ligand>
</feature>
<dbReference type="PANTHER" id="PTHR12128">
    <property type="entry name" value="DIHYDRODIPICOLINATE SYNTHASE"/>
    <property type="match status" value="1"/>
</dbReference>
<dbReference type="GO" id="GO:0005829">
    <property type="term" value="C:cytosol"/>
    <property type="evidence" value="ECO:0007669"/>
    <property type="project" value="TreeGrafter"/>
</dbReference>
<dbReference type="SUPFAM" id="SSF51569">
    <property type="entry name" value="Aldolase"/>
    <property type="match status" value="1"/>
</dbReference>
<evidence type="ECO:0000256" key="5">
    <source>
        <dbReference type="PIRSR" id="PIRSR001365-2"/>
    </source>
</evidence>
<feature type="active site" description="Schiff-base intermediate with substrate" evidence="4">
    <location>
        <position position="163"/>
    </location>
</feature>
<reference evidence="6 7" key="1">
    <citation type="journal article" date="2016" name="J. Microbiol.">
        <title>Dankookia rubra gen. nov., sp. nov., an alphaproteobacterium isolated from sediment of a shallow stream.</title>
        <authorList>
            <person name="Kim W.H."/>
            <person name="Kim D.H."/>
            <person name="Kang K."/>
            <person name="Ahn T.Y."/>
        </authorList>
    </citation>
    <scope>NUCLEOTIDE SEQUENCE [LARGE SCALE GENOMIC DNA]</scope>
    <source>
        <strain evidence="6 7">JCM30602</strain>
    </source>
</reference>
<dbReference type="GO" id="GO:0008840">
    <property type="term" value="F:4-hydroxy-tetrahydrodipicolinate synthase activity"/>
    <property type="evidence" value="ECO:0007669"/>
    <property type="project" value="TreeGrafter"/>
</dbReference>
<dbReference type="OrthoDB" id="9778880at2"/>
<dbReference type="PIRSF" id="PIRSF001365">
    <property type="entry name" value="DHDPS"/>
    <property type="match status" value="1"/>
</dbReference>
<comment type="similarity">
    <text evidence="1 3">Belongs to the DapA family.</text>
</comment>
<evidence type="ECO:0000256" key="2">
    <source>
        <dbReference type="ARBA" id="ARBA00023239"/>
    </source>
</evidence>
<comment type="caution">
    <text evidence="6">The sequence shown here is derived from an EMBL/GenBank/DDBJ whole genome shotgun (WGS) entry which is preliminary data.</text>
</comment>
<evidence type="ECO:0000256" key="4">
    <source>
        <dbReference type="PIRSR" id="PIRSR001365-1"/>
    </source>
</evidence>
<organism evidence="6 7">
    <name type="scientific">Dankookia rubra</name>
    <dbReference type="NCBI Taxonomy" id="1442381"/>
    <lineage>
        <taxon>Bacteria</taxon>
        <taxon>Pseudomonadati</taxon>
        <taxon>Pseudomonadota</taxon>
        <taxon>Alphaproteobacteria</taxon>
        <taxon>Acetobacterales</taxon>
        <taxon>Roseomonadaceae</taxon>
        <taxon>Dankookia</taxon>
    </lineage>
</organism>
<accession>A0A4R5QCA2</accession>
<dbReference type="Gene3D" id="3.20.20.70">
    <property type="entry name" value="Aldolase class I"/>
    <property type="match status" value="1"/>
</dbReference>
<feature type="active site" description="Proton donor/acceptor" evidence="4">
    <location>
        <position position="135"/>
    </location>
</feature>
<evidence type="ECO:0000256" key="1">
    <source>
        <dbReference type="ARBA" id="ARBA00007592"/>
    </source>
</evidence>
<dbReference type="CDD" id="cd00408">
    <property type="entry name" value="DHDPS-like"/>
    <property type="match status" value="1"/>
</dbReference>
<proteinExistence type="inferred from homology"/>
<dbReference type="InterPro" id="IPR002220">
    <property type="entry name" value="DapA-like"/>
</dbReference>
<keyword evidence="2 3" id="KW-0456">Lyase</keyword>
<protein>
    <submittedName>
        <fullName evidence="6">Dihydrodipicolinate synthase family protein</fullName>
    </submittedName>
</protein>
<evidence type="ECO:0000256" key="3">
    <source>
        <dbReference type="PIRNR" id="PIRNR001365"/>
    </source>
</evidence>
<dbReference type="SMART" id="SM01130">
    <property type="entry name" value="DHDPS"/>
    <property type="match status" value="1"/>
</dbReference>
<sequence>MSIFHGLSAFPLTPADAAGRVDTGALSRLVQRLVEARVGSVGLLGSTGTYAYLSRTERRRAVEAAAECTGGRTPLVVGVGALRTDAAQLLARDAEAAGADGLLLAPVSYTPLTEDEVFAHVAAVAGATGLPLCLYNNPATTHFTMTDALVARLAALPRVAAVKNPAPPSDEAARHAALRALVPADFAIGYSGDWRAGAALLAGGQAWYSVIGGLLPEPSLALTHAALAGETAQVAALEARFAPLWALFQEWSSLRVTHAAARILGLCDTALPLPIQPLPPSLHPRIEAALDALA</sequence>
<dbReference type="InterPro" id="IPR013785">
    <property type="entry name" value="Aldolase_TIM"/>
</dbReference>
<keyword evidence="7" id="KW-1185">Reference proteome</keyword>
<dbReference type="EMBL" id="SMSJ01000042">
    <property type="protein sequence ID" value="TDH60248.1"/>
    <property type="molecule type" value="Genomic_DNA"/>
</dbReference>
<dbReference type="Pfam" id="PF00701">
    <property type="entry name" value="DHDPS"/>
    <property type="match status" value="1"/>
</dbReference>
<evidence type="ECO:0000313" key="6">
    <source>
        <dbReference type="EMBL" id="TDH60248.1"/>
    </source>
</evidence>
<dbReference type="Proteomes" id="UP000295096">
    <property type="component" value="Unassembled WGS sequence"/>
</dbReference>
<dbReference type="PANTHER" id="PTHR12128:SF66">
    <property type="entry name" value="4-HYDROXY-2-OXOGLUTARATE ALDOLASE, MITOCHONDRIAL"/>
    <property type="match status" value="1"/>
</dbReference>